<evidence type="ECO:0000256" key="5">
    <source>
        <dbReference type="SAM" id="MobiDB-lite"/>
    </source>
</evidence>
<keyword evidence="3" id="KW-0804">Transcription</keyword>
<proteinExistence type="predicted"/>
<dbReference type="AlphaFoldDB" id="I3TTV5"/>
<evidence type="ECO:0000313" key="9">
    <source>
        <dbReference type="Proteomes" id="UP000005258"/>
    </source>
</evidence>
<keyword evidence="6" id="KW-0812">Transmembrane</keyword>
<organism evidence="8 9">
    <name type="scientific">Tistrella mobilis (strain KA081020-065)</name>
    <dbReference type="NCBI Taxonomy" id="1110502"/>
    <lineage>
        <taxon>Bacteria</taxon>
        <taxon>Pseudomonadati</taxon>
        <taxon>Pseudomonadota</taxon>
        <taxon>Alphaproteobacteria</taxon>
        <taxon>Geminicoccales</taxon>
        <taxon>Geminicoccaceae</taxon>
        <taxon>Tistrella</taxon>
    </lineage>
</organism>
<feature type="compositionally biased region" description="Basic and acidic residues" evidence="5">
    <location>
        <begin position="1"/>
        <end position="11"/>
    </location>
</feature>
<dbReference type="HOGENOM" id="CLU_069356_1_3_5"/>
<keyword evidence="6" id="KW-0472">Membrane</keyword>
<sequence length="260" mass="28383">MRVMARQENDNPKSVSKPVRTRKTSTATPRRRRQGRPPLGDAGPDATRNALLDAATKLFARLGYEPVTTGAIAAEAGVTQSIVHYHFGSKQKIWEAAIDRLMAERIAFYDTLAEKPGGMDPLTRLKLLTKGLVYANAHNPDFARVTVHEGSVSGDRMHWLVESYMKTAFDKFEGAIREAMAAGAIRQMPLRDVTLIIVFGASLIFTFSGMIERMYGTPLTDPEAATSYADSFIDIVFNGLKPDGAPGAAPLPFRVPAATD</sequence>
<dbReference type="SUPFAM" id="SSF48498">
    <property type="entry name" value="Tetracyclin repressor-like, C-terminal domain"/>
    <property type="match status" value="1"/>
</dbReference>
<dbReference type="InterPro" id="IPR009057">
    <property type="entry name" value="Homeodomain-like_sf"/>
</dbReference>
<keyword evidence="9" id="KW-1185">Reference proteome</keyword>
<feature type="compositionally biased region" description="Basic residues" evidence="5">
    <location>
        <begin position="19"/>
        <end position="35"/>
    </location>
</feature>
<dbReference type="Pfam" id="PF17938">
    <property type="entry name" value="TetR_C_29"/>
    <property type="match status" value="1"/>
</dbReference>
<dbReference type="Pfam" id="PF00440">
    <property type="entry name" value="TetR_N"/>
    <property type="match status" value="1"/>
</dbReference>
<dbReference type="Proteomes" id="UP000005258">
    <property type="component" value="Plasmid pTM2"/>
</dbReference>
<dbReference type="GO" id="GO:0000976">
    <property type="term" value="F:transcription cis-regulatory region binding"/>
    <property type="evidence" value="ECO:0007669"/>
    <property type="project" value="TreeGrafter"/>
</dbReference>
<accession>I3TTV5</accession>
<dbReference type="SUPFAM" id="SSF46689">
    <property type="entry name" value="Homeodomain-like"/>
    <property type="match status" value="1"/>
</dbReference>
<name>I3TTV5_TISMK</name>
<dbReference type="PANTHER" id="PTHR30055">
    <property type="entry name" value="HTH-TYPE TRANSCRIPTIONAL REGULATOR RUTR"/>
    <property type="match status" value="1"/>
</dbReference>
<evidence type="ECO:0000256" key="3">
    <source>
        <dbReference type="ARBA" id="ARBA00023163"/>
    </source>
</evidence>
<dbReference type="InterPro" id="IPR041474">
    <property type="entry name" value="NicS_C"/>
</dbReference>
<evidence type="ECO:0000256" key="4">
    <source>
        <dbReference type="PROSITE-ProRule" id="PRU00335"/>
    </source>
</evidence>
<feature type="region of interest" description="Disordered" evidence="5">
    <location>
        <begin position="1"/>
        <end position="47"/>
    </location>
</feature>
<dbReference type="InterPro" id="IPR036271">
    <property type="entry name" value="Tet_transcr_reg_TetR-rel_C_sf"/>
</dbReference>
<dbReference type="GO" id="GO:0003700">
    <property type="term" value="F:DNA-binding transcription factor activity"/>
    <property type="evidence" value="ECO:0007669"/>
    <property type="project" value="TreeGrafter"/>
</dbReference>
<keyword evidence="1" id="KW-0805">Transcription regulation</keyword>
<evidence type="ECO:0000259" key="7">
    <source>
        <dbReference type="PROSITE" id="PS50977"/>
    </source>
</evidence>
<dbReference type="PROSITE" id="PS50977">
    <property type="entry name" value="HTH_TETR_2"/>
    <property type="match status" value="1"/>
</dbReference>
<keyword evidence="2 4" id="KW-0238">DNA-binding</keyword>
<evidence type="ECO:0000313" key="8">
    <source>
        <dbReference type="EMBL" id="AFK56193.1"/>
    </source>
</evidence>
<dbReference type="PRINTS" id="PR00455">
    <property type="entry name" value="HTHTETR"/>
</dbReference>
<dbReference type="KEGG" id="tmo:TMO_b0185"/>
<geneLocation type="plasmid" evidence="8 9">
    <name>pTM2</name>
</geneLocation>
<feature type="domain" description="HTH tetR-type" evidence="7">
    <location>
        <begin position="45"/>
        <end position="105"/>
    </location>
</feature>
<dbReference type="EMBL" id="CP003238">
    <property type="protein sequence ID" value="AFK56193.1"/>
    <property type="molecule type" value="Genomic_DNA"/>
</dbReference>
<dbReference type="InterPro" id="IPR001647">
    <property type="entry name" value="HTH_TetR"/>
</dbReference>
<evidence type="ECO:0000256" key="1">
    <source>
        <dbReference type="ARBA" id="ARBA00023015"/>
    </source>
</evidence>
<evidence type="ECO:0000256" key="2">
    <source>
        <dbReference type="ARBA" id="ARBA00023125"/>
    </source>
</evidence>
<protein>
    <submittedName>
        <fullName evidence="8">Transcriptional regulator</fullName>
    </submittedName>
</protein>
<dbReference type="InterPro" id="IPR050109">
    <property type="entry name" value="HTH-type_TetR-like_transc_reg"/>
</dbReference>
<keyword evidence="6" id="KW-1133">Transmembrane helix</keyword>
<reference evidence="8 9" key="1">
    <citation type="journal article" date="2012" name="J. Am. Chem. Soc.">
        <title>Bacterial biosynthesis and maturation of the didemnin anti-cancer agents.</title>
        <authorList>
            <person name="Xu Y."/>
            <person name="Kersten R.D."/>
            <person name="Nam S.J."/>
            <person name="Lu L."/>
            <person name="Al-Suwailem A.M."/>
            <person name="Zheng H."/>
            <person name="Fenical W."/>
            <person name="Dorrestein P.C."/>
            <person name="Moore B.S."/>
            <person name="Qian P.Y."/>
        </authorList>
    </citation>
    <scope>NUCLEOTIDE SEQUENCE [LARGE SCALE GENOMIC DNA]</scope>
    <source>
        <strain evidence="8 9">KA081020-065</strain>
    </source>
</reference>
<keyword evidence="8" id="KW-0614">Plasmid</keyword>
<dbReference type="PATRIC" id="fig|1110502.3.peg.4442"/>
<evidence type="ECO:0000256" key="6">
    <source>
        <dbReference type="SAM" id="Phobius"/>
    </source>
</evidence>
<dbReference type="Gene3D" id="1.10.357.10">
    <property type="entry name" value="Tetracycline Repressor, domain 2"/>
    <property type="match status" value="1"/>
</dbReference>
<gene>
    <name evidence="8" type="primary">slmA</name>
    <name evidence="8" type="ordered locus">TMO_b0185</name>
</gene>
<feature type="transmembrane region" description="Helical" evidence="6">
    <location>
        <begin position="193"/>
        <end position="211"/>
    </location>
</feature>
<dbReference type="PANTHER" id="PTHR30055:SF234">
    <property type="entry name" value="HTH-TYPE TRANSCRIPTIONAL REGULATOR BETI"/>
    <property type="match status" value="1"/>
</dbReference>
<feature type="DNA-binding region" description="H-T-H motif" evidence="4">
    <location>
        <begin position="68"/>
        <end position="87"/>
    </location>
</feature>